<dbReference type="RefSeq" id="WP_068416337.1">
    <property type="nucleotide sequence ID" value="NZ_LRDB01000023.1"/>
</dbReference>
<accession>A0A150XDH3</accession>
<sequence length="273" mass="31091">MKNKKQLLTLFFLIFTSFYDCYSQKMSTNLGTSPQGEGNHEGCMSLQFLSSINQTPITTIRKWAETQDQADMIDRFVSIGAQYAIARFEITPNVAYYNDGISPNAFAYFNGSDDGIIRIGGKLVQAEFQLWRQDFFEQCRKLGLDPYQLLNAGKAGGTYSIDAIIAHECAHILQAKMGVARNSRNNELQADFLAGWHMAEYIRVFQSEAKKFRILEDGIRAFYSRGDYQFNSPQHHGTPEQRYNAFIEGFKLGDVSLITAWNKSMEYRRKLGG</sequence>
<keyword evidence="2" id="KW-1185">Reference proteome</keyword>
<proteinExistence type="predicted"/>
<dbReference type="EMBL" id="LRDB01000023">
    <property type="protein sequence ID" value="KYG76763.1"/>
    <property type="molecule type" value="Genomic_DNA"/>
</dbReference>
<name>A0A150XDH3_9BACT</name>
<protein>
    <submittedName>
        <fullName evidence="1">Uncharacterized protein</fullName>
    </submittedName>
</protein>
<comment type="caution">
    <text evidence="1">The sequence shown here is derived from an EMBL/GenBank/DDBJ whole genome shotgun (WGS) entry which is preliminary data.</text>
</comment>
<gene>
    <name evidence="1" type="ORF">AWN68_06980</name>
</gene>
<evidence type="ECO:0000313" key="1">
    <source>
        <dbReference type="EMBL" id="KYG76763.1"/>
    </source>
</evidence>
<reference evidence="1 2" key="1">
    <citation type="submission" date="2016-01" db="EMBL/GenBank/DDBJ databases">
        <title>Genome sequencing of Roseivirga echinicomitans KMM 6058.</title>
        <authorList>
            <person name="Selvaratnam C."/>
            <person name="Thevarajoo S."/>
            <person name="Goh K.M."/>
            <person name="Ee R."/>
            <person name="Chan K.-G."/>
            <person name="Chong C.S."/>
        </authorList>
    </citation>
    <scope>NUCLEOTIDE SEQUENCE [LARGE SCALE GENOMIC DNA]</scope>
    <source>
        <strain evidence="1 2">KMM 6058</strain>
    </source>
</reference>
<dbReference type="Proteomes" id="UP000075615">
    <property type="component" value="Unassembled WGS sequence"/>
</dbReference>
<dbReference type="AlphaFoldDB" id="A0A150XDH3"/>
<organism evidence="1 2">
    <name type="scientific">Roseivirga echinicomitans</name>
    <dbReference type="NCBI Taxonomy" id="296218"/>
    <lineage>
        <taxon>Bacteria</taxon>
        <taxon>Pseudomonadati</taxon>
        <taxon>Bacteroidota</taxon>
        <taxon>Cytophagia</taxon>
        <taxon>Cytophagales</taxon>
        <taxon>Roseivirgaceae</taxon>
        <taxon>Roseivirga</taxon>
    </lineage>
</organism>
<evidence type="ECO:0000313" key="2">
    <source>
        <dbReference type="Proteomes" id="UP000075615"/>
    </source>
</evidence>
<dbReference type="OrthoDB" id="9152336at2"/>